<keyword evidence="3 6" id="KW-0479">Metal-binding</keyword>
<dbReference type="HAMAP" id="MF_01554_B">
    <property type="entry name" value="GlmM_B"/>
    <property type="match status" value="1"/>
</dbReference>
<protein>
    <recommendedName>
        <fullName evidence="6 8">Phosphoglucosamine mutase</fullName>
        <ecNumber evidence="6 8">5.4.2.10</ecNumber>
    </recommendedName>
</protein>
<dbReference type="InterPro" id="IPR005844">
    <property type="entry name" value="A-D-PHexomutase_a/b/a-I"/>
</dbReference>
<dbReference type="Gene3D" id="3.40.120.10">
    <property type="entry name" value="Alpha-D-Glucose-1,6-Bisphosphate, subunit A, domain 3"/>
    <property type="match status" value="3"/>
</dbReference>
<dbReference type="RefSeq" id="WP_413276527.1">
    <property type="nucleotide sequence ID" value="NZ_JBHFNT010000050.1"/>
</dbReference>
<dbReference type="InterPro" id="IPR050060">
    <property type="entry name" value="Phosphoglucosamine_mutase"/>
</dbReference>
<reference evidence="13 14" key="1">
    <citation type="submission" date="2024-09" db="EMBL/GenBank/DDBJ databases">
        <title>Floridaenema gen nov. (Aerosakkonemataceae, Aerosakkonematales ord. nov., Cyanobacteria) from benthic tropical and subtropical fresh waters, with the description of four new species.</title>
        <authorList>
            <person name="Moretto J.A."/>
            <person name="Berthold D.E."/>
            <person name="Lefler F.W."/>
            <person name="Huang I.-S."/>
            <person name="Laughinghouse H. IV."/>
        </authorList>
    </citation>
    <scope>NUCLEOTIDE SEQUENCE [LARGE SCALE GENOMIC DNA]</scope>
    <source>
        <strain evidence="13 14">BLCC-F167</strain>
    </source>
</reference>
<evidence type="ECO:0000259" key="12">
    <source>
        <dbReference type="Pfam" id="PF02880"/>
    </source>
</evidence>
<comment type="PTM">
    <text evidence="6">Activated by phosphorylation.</text>
</comment>
<dbReference type="SUPFAM" id="SSF55957">
    <property type="entry name" value="Phosphoglucomutase, C-terminal domain"/>
    <property type="match status" value="1"/>
</dbReference>
<dbReference type="Gene3D" id="3.30.310.50">
    <property type="entry name" value="Alpha-D-phosphohexomutase, C-terminal domain"/>
    <property type="match status" value="1"/>
</dbReference>
<evidence type="ECO:0000256" key="1">
    <source>
        <dbReference type="ARBA" id="ARBA00010231"/>
    </source>
</evidence>
<evidence type="ECO:0000259" key="9">
    <source>
        <dbReference type="Pfam" id="PF00408"/>
    </source>
</evidence>
<dbReference type="PANTHER" id="PTHR42946">
    <property type="entry name" value="PHOSPHOHEXOSE MUTASE"/>
    <property type="match status" value="1"/>
</dbReference>
<keyword evidence="5 6" id="KW-0413">Isomerase</keyword>
<dbReference type="NCBIfam" id="TIGR01455">
    <property type="entry name" value="glmM"/>
    <property type="match status" value="1"/>
</dbReference>
<dbReference type="Pfam" id="PF02879">
    <property type="entry name" value="PGM_PMM_II"/>
    <property type="match status" value="1"/>
</dbReference>
<dbReference type="InterPro" id="IPR036900">
    <property type="entry name" value="A-D-PHexomutase_C_sf"/>
</dbReference>
<dbReference type="GO" id="GO:0008966">
    <property type="term" value="F:phosphoglucosamine mutase activity"/>
    <property type="evidence" value="ECO:0007669"/>
    <property type="project" value="UniProtKB-EC"/>
</dbReference>
<dbReference type="CDD" id="cd05802">
    <property type="entry name" value="GlmM"/>
    <property type="match status" value="1"/>
</dbReference>
<comment type="function">
    <text evidence="6 8">Catalyzes the conversion of glucosamine-6-phosphate to glucosamine-1-phosphate.</text>
</comment>
<comment type="cofactor">
    <cofactor evidence="6">
        <name>Mg(2+)</name>
        <dbReference type="ChEBI" id="CHEBI:18420"/>
    </cofactor>
    <text evidence="6">Binds 1 Mg(2+) ion per subunit.</text>
</comment>
<feature type="binding site" evidence="6">
    <location>
        <position position="289"/>
    </location>
    <ligand>
        <name>Mg(2+)</name>
        <dbReference type="ChEBI" id="CHEBI:18420"/>
    </ligand>
</feature>
<dbReference type="Pfam" id="PF02878">
    <property type="entry name" value="PGM_PMM_I"/>
    <property type="match status" value="1"/>
</dbReference>
<comment type="catalytic activity">
    <reaction evidence="6 8">
        <text>alpha-D-glucosamine 1-phosphate = D-glucosamine 6-phosphate</text>
        <dbReference type="Rhea" id="RHEA:23424"/>
        <dbReference type="ChEBI" id="CHEBI:58516"/>
        <dbReference type="ChEBI" id="CHEBI:58725"/>
        <dbReference type="EC" id="5.4.2.10"/>
    </reaction>
</comment>
<dbReference type="PROSITE" id="PS00710">
    <property type="entry name" value="PGM_PMM"/>
    <property type="match status" value="1"/>
</dbReference>
<dbReference type="InterPro" id="IPR005845">
    <property type="entry name" value="A-D-PHexomutase_a/b/a-II"/>
</dbReference>
<dbReference type="PRINTS" id="PR00509">
    <property type="entry name" value="PGMPMM"/>
</dbReference>
<dbReference type="EC" id="5.4.2.10" evidence="6 8"/>
<dbReference type="Proteomes" id="UP001576780">
    <property type="component" value="Unassembled WGS sequence"/>
</dbReference>
<evidence type="ECO:0000256" key="4">
    <source>
        <dbReference type="ARBA" id="ARBA00022842"/>
    </source>
</evidence>
<accession>A0ABV4WG75</accession>
<evidence type="ECO:0000313" key="14">
    <source>
        <dbReference type="Proteomes" id="UP001576780"/>
    </source>
</evidence>
<feature type="domain" description="Alpha-D-phosphohexomutase C-terminal" evidence="9">
    <location>
        <begin position="421"/>
        <end position="488"/>
    </location>
</feature>
<dbReference type="PANTHER" id="PTHR42946:SF1">
    <property type="entry name" value="PHOSPHOGLUCOMUTASE (ALPHA-D-GLUCOSE-1,6-BISPHOSPHATE-DEPENDENT)"/>
    <property type="match status" value="1"/>
</dbReference>
<evidence type="ECO:0000256" key="3">
    <source>
        <dbReference type="ARBA" id="ARBA00022723"/>
    </source>
</evidence>
<dbReference type="InterPro" id="IPR005846">
    <property type="entry name" value="A-D-PHexomutase_a/b/a-III"/>
</dbReference>
<evidence type="ECO:0000256" key="6">
    <source>
        <dbReference type="HAMAP-Rule" id="MF_01554"/>
    </source>
</evidence>
<evidence type="ECO:0000256" key="8">
    <source>
        <dbReference type="RuleBase" id="RU004327"/>
    </source>
</evidence>
<evidence type="ECO:0000256" key="5">
    <source>
        <dbReference type="ARBA" id="ARBA00023235"/>
    </source>
</evidence>
<sequence length="498" mass="53343">MVSTPVKTQTSGRAELGLTVVQTVKSPPPNSNQGYRPIALPSTALFGTDGIRGKVGDLLTAELALQVGLHCGQVLRSTFSDQEISPGKIIVGQDTRNSSDMLAMALSAGLTAAGLEVWNLGICPTPGVAHLTHATGALGGVMISASHNPPEDNGIKIFGPSGTKLSKELQAEIEASLRGKREFSATTGNCWGKNYQRQDLLKDYATSLTRSLPAGLDLRGMRVVLDLAWGAAVGIAPEVFAAMGAQVICLHEAADGDRINVNCGSTHLGELQEAVKTHQADLGFAFDGDADRALAVDSQGRIVDGDYILYFWGQHLAKAQKLPGNMIIATVMANLGFELAWKNFGGQFLRTPVGDQYVHAEMVRQDAMLGGEQSGHILCRHYGISGDGLLTALHLAAIVKETGTPLQEMVDQSFQPYPQILKNVRVEDREVRLNWQNCDALTNAIAQAEIAMAEQGRVLVRASGTEPLIRVMVEAANAELTHYWVDKLVLTVQQHLVA</sequence>
<feature type="domain" description="Alpha-D-phosphohexomutase alpha/beta/alpha" evidence="12">
    <location>
        <begin position="304"/>
        <end position="417"/>
    </location>
</feature>
<evidence type="ECO:0000256" key="7">
    <source>
        <dbReference type="RuleBase" id="RU004326"/>
    </source>
</evidence>
<dbReference type="InterPro" id="IPR016055">
    <property type="entry name" value="A-D-PHexomutase_a/b/a-I/II/III"/>
</dbReference>
<feature type="active site" description="Phosphoserine intermediate" evidence="6">
    <location>
        <position position="146"/>
    </location>
</feature>
<organism evidence="13 14">
    <name type="scientific">Floridaenema evergladense BLCC-F167</name>
    <dbReference type="NCBI Taxonomy" id="3153639"/>
    <lineage>
        <taxon>Bacteria</taxon>
        <taxon>Bacillati</taxon>
        <taxon>Cyanobacteriota</taxon>
        <taxon>Cyanophyceae</taxon>
        <taxon>Oscillatoriophycideae</taxon>
        <taxon>Aerosakkonematales</taxon>
        <taxon>Aerosakkonemataceae</taxon>
        <taxon>Floridanema</taxon>
        <taxon>Floridanema evergladense</taxon>
    </lineage>
</organism>
<feature type="binding site" description="via phosphate group" evidence="6">
    <location>
        <position position="146"/>
    </location>
    <ligand>
        <name>Mg(2+)</name>
        <dbReference type="ChEBI" id="CHEBI:18420"/>
    </ligand>
</feature>
<feature type="modified residue" description="Phosphoserine" evidence="6">
    <location>
        <position position="146"/>
    </location>
</feature>
<dbReference type="Pfam" id="PF02880">
    <property type="entry name" value="PGM_PMM_III"/>
    <property type="match status" value="1"/>
</dbReference>
<comment type="caution">
    <text evidence="13">The sequence shown here is derived from an EMBL/GenBank/DDBJ whole genome shotgun (WGS) entry which is preliminary data.</text>
</comment>
<evidence type="ECO:0000259" key="10">
    <source>
        <dbReference type="Pfam" id="PF02878"/>
    </source>
</evidence>
<feature type="binding site" evidence="6">
    <location>
        <position position="287"/>
    </location>
    <ligand>
        <name>Mg(2+)</name>
        <dbReference type="ChEBI" id="CHEBI:18420"/>
    </ligand>
</feature>
<keyword evidence="2 6" id="KW-0597">Phosphoprotein</keyword>
<dbReference type="InterPro" id="IPR006352">
    <property type="entry name" value="GlmM_bact"/>
</dbReference>
<keyword evidence="14" id="KW-1185">Reference proteome</keyword>
<proteinExistence type="inferred from homology"/>
<evidence type="ECO:0000313" key="13">
    <source>
        <dbReference type="EMBL" id="MFB2834081.1"/>
    </source>
</evidence>
<keyword evidence="4 6" id="KW-0460">Magnesium</keyword>
<dbReference type="InterPro" id="IPR005841">
    <property type="entry name" value="Alpha-D-phosphohexomutase_SF"/>
</dbReference>
<evidence type="ECO:0000259" key="11">
    <source>
        <dbReference type="Pfam" id="PF02879"/>
    </source>
</evidence>
<evidence type="ECO:0000256" key="2">
    <source>
        <dbReference type="ARBA" id="ARBA00022553"/>
    </source>
</evidence>
<feature type="binding site" evidence="6">
    <location>
        <position position="291"/>
    </location>
    <ligand>
        <name>Mg(2+)</name>
        <dbReference type="ChEBI" id="CHEBI:18420"/>
    </ligand>
</feature>
<feature type="domain" description="Alpha-D-phosphohexomutase alpha/beta/alpha" evidence="11">
    <location>
        <begin position="203"/>
        <end position="300"/>
    </location>
</feature>
<dbReference type="InterPro" id="IPR005843">
    <property type="entry name" value="A-D-PHexomutase_C"/>
</dbReference>
<dbReference type="EMBL" id="JBHFNT010000050">
    <property type="protein sequence ID" value="MFB2834081.1"/>
    <property type="molecule type" value="Genomic_DNA"/>
</dbReference>
<dbReference type="Pfam" id="PF00408">
    <property type="entry name" value="PGM_PMM_IV"/>
    <property type="match status" value="1"/>
</dbReference>
<dbReference type="InterPro" id="IPR016066">
    <property type="entry name" value="A-D-PHexomutase_CS"/>
</dbReference>
<name>A0ABV4WG75_9CYAN</name>
<comment type="similarity">
    <text evidence="1 6 7">Belongs to the phosphohexose mutase family.</text>
</comment>
<dbReference type="SUPFAM" id="SSF53738">
    <property type="entry name" value="Phosphoglucomutase, first 3 domains"/>
    <property type="match status" value="3"/>
</dbReference>
<feature type="domain" description="Alpha-D-phosphohexomutase alpha/beta/alpha" evidence="10">
    <location>
        <begin position="45"/>
        <end position="178"/>
    </location>
</feature>
<gene>
    <name evidence="6 13" type="primary">glmM</name>
    <name evidence="13" type="ORF">ACE1CA_06060</name>
</gene>